<dbReference type="PROSITE" id="PS00211">
    <property type="entry name" value="ABC_TRANSPORTER_1"/>
    <property type="match status" value="1"/>
</dbReference>
<dbReference type="Proteomes" id="UP000466848">
    <property type="component" value="Chromosome"/>
</dbReference>
<dbReference type="EMBL" id="CP048649">
    <property type="protein sequence ID" value="QIB68011.1"/>
    <property type="molecule type" value="Genomic_DNA"/>
</dbReference>
<dbReference type="CDD" id="cd03257">
    <property type="entry name" value="ABC_NikE_OppD_transporters"/>
    <property type="match status" value="1"/>
</dbReference>
<dbReference type="FunFam" id="3.40.50.300:FF:000016">
    <property type="entry name" value="Oligopeptide ABC transporter ATP-binding component"/>
    <property type="match status" value="1"/>
</dbReference>
<dbReference type="InterPro" id="IPR050319">
    <property type="entry name" value="ABC_transp_ATP-bind"/>
</dbReference>
<name>A0A858BQ71_9FIRM</name>
<evidence type="ECO:0000256" key="4">
    <source>
        <dbReference type="ARBA" id="ARBA00022840"/>
    </source>
</evidence>
<dbReference type="InterPro" id="IPR027417">
    <property type="entry name" value="P-loop_NTPase"/>
</dbReference>
<dbReference type="InterPro" id="IPR003439">
    <property type="entry name" value="ABC_transporter-like_ATP-bd"/>
</dbReference>
<organism evidence="6 7">
    <name type="scientific">Aminipila butyrica</name>
    <dbReference type="NCBI Taxonomy" id="433296"/>
    <lineage>
        <taxon>Bacteria</taxon>
        <taxon>Bacillati</taxon>
        <taxon>Bacillota</taxon>
        <taxon>Clostridia</taxon>
        <taxon>Peptostreptococcales</taxon>
        <taxon>Anaerovoracaceae</taxon>
        <taxon>Aminipila</taxon>
    </lineage>
</organism>
<dbReference type="PANTHER" id="PTHR43776:SF8">
    <property type="entry name" value="ABC TRANSPORTER, ATP-BINDING PROTEIN"/>
    <property type="match status" value="1"/>
</dbReference>
<evidence type="ECO:0000256" key="2">
    <source>
        <dbReference type="ARBA" id="ARBA00022448"/>
    </source>
</evidence>
<evidence type="ECO:0000259" key="5">
    <source>
        <dbReference type="PROSITE" id="PS50893"/>
    </source>
</evidence>
<accession>A0A858BQ71</accession>
<dbReference type="Pfam" id="PF08352">
    <property type="entry name" value="oligo_HPY"/>
    <property type="match status" value="1"/>
</dbReference>
<dbReference type="KEGG" id="abut:Ami103574_01230"/>
<dbReference type="AlphaFoldDB" id="A0A858BQ71"/>
<dbReference type="SMART" id="SM00382">
    <property type="entry name" value="AAA"/>
    <property type="match status" value="1"/>
</dbReference>
<evidence type="ECO:0000313" key="6">
    <source>
        <dbReference type="EMBL" id="QIB68011.1"/>
    </source>
</evidence>
<dbReference type="PANTHER" id="PTHR43776">
    <property type="entry name" value="TRANSPORT ATP-BINDING PROTEIN"/>
    <property type="match status" value="1"/>
</dbReference>
<dbReference type="Pfam" id="PF00005">
    <property type="entry name" value="ABC_tran"/>
    <property type="match status" value="1"/>
</dbReference>
<proteinExistence type="inferred from homology"/>
<protein>
    <submittedName>
        <fullName evidence="6">ABC transporter ATP-binding protein</fullName>
    </submittedName>
</protein>
<dbReference type="Gene3D" id="3.40.50.300">
    <property type="entry name" value="P-loop containing nucleotide triphosphate hydrolases"/>
    <property type="match status" value="1"/>
</dbReference>
<evidence type="ECO:0000313" key="7">
    <source>
        <dbReference type="Proteomes" id="UP000466848"/>
    </source>
</evidence>
<keyword evidence="4 6" id="KW-0067">ATP-binding</keyword>
<dbReference type="NCBIfam" id="TIGR01727">
    <property type="entry name" value="oligo_HPY"/>
    <property type="match status" value="1"/>
</dbReference>
<gene>
    <name evidence="6" type="ORF">Ami103574_01230</name>
</gene>
<sequence length="321" mass="35951">MFKEENLILSAKQVTKKFAASKDRSLVACDKVSLNFYKGKTLGLVGESGCGKSTFMRMMVQLEKPTAGNIFFHGKEVTELRGEALRQHRRRIQMVFQDPASAFNPKMKIKDIICEPLINYGLIKRRERDQVARKYLQMVELDPELADRYPHNLSGGQQQRIGIARALTLEPEVIICDESTSALDVSVQKSIVDLLHKLQQEKHISIGFICHDIALVSQVSDHIAVMYLGNVVEVLEGKQMAEQICHPYSKTLMDSIFHLGMDYGKKMAGLEGEMPSALELPPGCPFQSRCSVCVEKCQTEKPDLKKLGEGHYVACHAVRGA</sequence>
<dbReference type="GO" id="GO:0016887">
    <property type="term" value="F:ATP hydrolysis activity"/>
    <property type="evidence" value="ECO:0007669"/>
    <property type="project" value="InterPro"/>
</dbReference>
<dbReference type="InterPro" id="IPR003593">
    <property type="entry name" value="AAA+_ATPase"/>
</dbReference>
<dbReference type="RefSeq" id="WP_163064931.1">
    <property type="nucleotide sequence ID" value="NZ_CP048649.1"/>
</dbReference>
<feature type="domain" description="ABC transporter" evidence="5">
    <location>
        <begin position="9"/>
        <end position="253"/>
    </location>
</feature>
<dbReference type="GO" id="GO:0055085">
    <property type="term" value="P:transmembrane transport"/>
    <property type="evidence" value="ECO:0007669"/>
    <property type="project" value="UniProtKB-ARBA"/>
</dbReference>
<keyword evidence="3" id="KW-0547">Nucleotide-binding</keyword>
<evidence type="ECO:0000256" key="3">
    <source>
        <dbReference type="ARBA" id="ARBA00022741"/>
    </source>
</evidence>
<reference evidence="6 7" key="1">
    <citation type="submission" date="2020-02" db="EMBL/GenBank/DDBJ databases">
        <authorList>
            <person name="Kim Y.B."/>
            <person name="Roh S.W."/>
        </authorList>
    </citation>
    <scope>NUCLEOTIDE SEQUENCE [LARGE SCALE GENOMIC DNA]</scope>
    <source>
        <strain evidence="6 7">DSM 103574</strain>
    </source>
</reference>
<dbReference type="InterPro" id="IPR017871">
    <property type="entry name" value="ABC_transporter-like_CS"/>
</dbReference>
<dbReference type="SUPFAM" id="SSF52540">
    <property type="entry name" value="P-loop containing nucleoside triphosphate hydrolases"/>
    <property type="match status" value="1"/>
</dbReference>
<dbReference type="InterPro" id="IPR013563">
    <property type="entry name" value="Oligopep_ABC_C"/>
</dbReference>
<comment type="similarity">
    <text evidence="1">Belongs to the ABC transporter superfamily.</text>
</comment>
<keyword evidence="2" id="KW-0813">Transport</keyword>
<evidence type="ECO:0000256" key="1">
    <source>
        <dbReference type="ARBA" id="ARBA00005417"/>
    </source>
</evidence>
<dbReference type="PROSITE" id="PS50893">
    <property type="entry name" value="ABC_TRANSPORTER_2"/>
    <property type="match status" value="1"/>
</dbReference>
<dbReference type="GO" id="GO:0005524">
    <property type="term" value="F:ATP binding"/>
    <property type="evidence" value="ECO:0007669"/>
    <property type="project" value="UniProtKB-KW"/>
</dbReference>
<keyword evidence="7" id="KW-1185">Reference proteome</keyword>
<dbReference type="GO" id="GO:0015833">
    <property type="term" value="P:peptide transport"/>
    <property type="evidence" value="ECO:0007669"/>
    <property type="project" value="InterPro"/>
</dbReference>